<sequence>MIAHAQELYRNQVQSQLQIDPKSFWNYSKSKRGGRVPKRILKDGVILTDEQCATEFAKYFHSVYSPNRPELDVSKAILGAGTENGAARIHLQQLQLGQVQQALAQLKPQRSCGPDGIPPFILRDCRSVLAEPLLYIFYQCLQTAVFPDRWKTTRVVLVPKGGMGDKVDEYRPIAVLSSPAKVLESAIYKSVFMQVRSQLSDSQHGFQPKRSTTTNLLNYMSQLLPTVDSGGQADAAYFDFKKAFDLVDNDVLLKKLAGVGFTPHLLQVFSSYMMDREQYVDYAGYTSQPYFTWSGASAAGHRQCCDLEQGKSFAI</sequence>
<reference evidence="2 3" key="1">
    <citation type="submission" date="2020-04" db="EMBL/GenBank/DDBJ databases">
        <authorList>
            <person name="Wallbank WR R."/>
            <person name="Pardo Diaz C."/>
            <person name="Kozak K."/>
            <person name="Martin S."/>
            <person name="Jiggins C."/>
            <person name="Moest M."/>
            <person name="Warren A I."/>
            <person name="Byers J.R.P. K."/>
            <person name="Montejo-Kovacevich G."/>
            <person name="Yen C E."/>
        </authorList>
    </citation>
    <scope>NUCLEOTIDE SEQUENCE [LARGE SCALE GENOMIC DNA]</scope>
</reference>
<dbReference type="Pfam" id="PF00078">
    <property type="entry name" value="RVT_1"/>
    <property type="match status" value="1"/>
</dbReference>
<dbReference type="EMBL" id="CADEBC010000208">
    <property type="protein sequence ID" value="CAB3225759.1"/>
    <property type="molecule type" value="Genomic_DNA"/>
</dbReference>
<evidence type="ECO:0000313" key="2">
    <source>
        <dbReference type="EMBL" id="CAB3225759.1"/>
    </source>
</evidence>
<organism evidence="2 3">
    <name type="scientific">Arctia plantaginis</name>
    <name type="common">Wood tiger moth</name>
    <name type="synonym">Phalaena plantaginis</name>
    <dbReference type="NCBI Taxonomy" id="874455"/>
    <lineage>
        <taxon>Eukaryota</taxon>
        <taxon>Metazoa</taxon>
        <taxon>Ecdysozoa</taxon>
        <taxon>Arthropoda</taxon>
        <taxon>Hexapoda</taxon>
        <taxon>Insecta</taxon>
        <taxon>Pterygota</taxon>
        <taxon>Neoptera</taxon>
        <taxon>Endopterygota</taxon>
        <taxon>Lepidoptera</taxon>
        <taxon>Glossata</taxon>
        <taxon>Ditrysia</taxon>
        <taxon>Noctuoidea</taxon>
        <taxon>Erebidae</taxon>
        <taxon>Arctiinae</taxon>
        <taxon>Arctia</taxon>
    </lineage>
</organism>
<dbReference type="PROSITE" id="PS50878">
    <property type="entry name" value="RT_POL"/>
    <property type="match status" value="1"/>
</dbReference>
<evidence type="ECO:0000259" key="1">
    <source>
        <dbReference type="PROSITE" id="PS50878"/>
    </source>
</evidence>
<protein>
    <recommendedName>
        <fullName evidence="1">Reverse transcriptase domain-containing protein</fullName>
    </recommendedName>
</protein>
<dbReference type="AlphaFoldDB" id="A0A8S0Z144"/>
<accession>A0A8S0Z144</accession>
<dbReference type="OrthoDB" id="10056483at2759"/>
<dbReference type="PANTHER" id="PTHR47510">
    <property type="entry name" value="REVERSE TRANSCRIPTASE DOMAIN-CONTAINING PROTEIN"/>
    <property type="match status" value="1"/>
</dbReference>
<feature type="domain" description="Reverse transcriptase" evidence="1">
    <location>
        <begin position="139"/>
        <end position="315"/>
    </location>
</feature>
<keyword evidence="3" id="KW-1185">Reference proteome</keyword>
<dbReference type="InterPro" id="IPR000477">
    <property type="entry name" value="RT_dom"/>
</dbReference>
<dbReference type="Proteomes" id="UP000494106">
    <property type="component" value="Unassembled WGS sequence"/>
</dbReference>
<name>A0A8S0Z144_ARCPL</name>
<dbReference type="PANTHER" id="PTHR47510:SF3">
    <property type="entry name" value="ENDO_EXONUCLEASE_PHOSPHATASE DOMAIN-CONTAINING PROTEIN"/>
    <property type="match status" value="1"/>
</dbReference>
<comment type="caution">
    <text evidence="2">The sequence shown here is derived from an EMBL/GenBank/DDBJ whole genome shotgun (WGS) entry which is preliminary data.</text>
</comment>
<dbReference type="InterPro" id="IPR043502">
    <property type="entry name" value="DNA/RNA_pol_sf"/>
</dbReference>
<proteinExistence type="predicted"/>
<evidence type="ECO:0000313" key="3">
    <source>
        <dbReference type="Proteomes" id="UP000494106"/>
    </source>
</evidence>
<gene>
    <name evidence="2" type="ORF">APLA_LOCUS2574</name>
</gene>
<dbReference type="SUPFAM" id="SSF56672">
    <property type="entry name" value="DNA/RNA polymerases"/>
    <property type="match status" value="1"/>
</dbReference>
<dbReference type="GO" id="GO:0071897">
    <property type="term" value="P:DNA biosynthetic process"/>
    <property type="evidence" value="ECO:0007669"/>
    <property type="project" value="UniProtKB-ARBA"/>
</dbReference>